<comment type="similarity">
    <text evidence="2">Belongs to the sphingomyelin synthase family.</text>
</comment>
<dbReference type="AlphaFoldDB" id="A0A482XK73"/>
<dbReference type="PANTHER" id="PTHR21290:SF27">
    <property type="entry name" value="PHOSPHATIDYLCHOLINE:CERAMIDE CHOLINEPHOSPHOTRANSFERASE 1"/>
    <property type="match status" value="1"/>
</dbReference>
<evidence type="ECO:0000313" key="13">
    <source>
        <dbReference type="Proteomes" id="UP000291343"/>
    </source>
</evidence>
<evidence type="ECO:0000256" key="3">
    <source>
        <dbReference type="ARBA" id="ARBA00022679"/>
    </source>
</evidence>
<keyword evidence="13" id="KW-1185">Reference proteome</keyword>
<dbReference type="Proteomes" id="UP000291343">
    <property type="component" value="Unassembled WGS sequence"/>
</dbReference>
<dbReference type="SMR" id="A0A482XK73"/>
<reference evidence="12 13" key="1">
    <citation type="journal article" date="2017" name="Gigascience">
        <title>Genome sequence of the small brown planthopper, Laodelphax striatellus.</title>
        <authorList>
            <person name="Zhu J."/>
            <person name="Jiang F."/>
            <person name="Wang X."/>
            <person name="Yang P."/>
            <person name="Bao Y."/>
            <person name="Zhao W."/>
            <person name="Wang W."/>
            <person name="Lu H."/>
            <person name="Wang Q."/>
            <person name="Cui N."/>
            <person name="Li J."/>
            <person name="Chen X."/>
            <person name="Luo L."/>
            <person name="Yu J."/>
            <person name="Kang L."/>
            <person name="Cui F."/>
        </authorList>
    </citation>
    <scope>NUCLEOTIDE SEQUENCE [LARGE SCALE GENOMIC DNA]</scope>
    <source>
        <strain evidence="12">Lst14</strain>
    </source>
</reference>
<evidence type="ECO:0000256" key="1">
    <source>
        <dbReference type="ARBA" id="ARBA00004141"/>
    </source>
</evidence>
<keyword evidence="5" id="KW-0746">Sphingolipid metabolism</keyword>
<keyword evidence="7" id="KW-0443">Lipid metabolism</keyword>
<keyword evidence="10" id="KW-0732">Signal</keyword>
<feature type="transmembrane region" description="Helical" evidence="9">
    <location>
        <begin position="47"/>
        <end position="69"/>
    </location>
</feature>
<organism evidence="12 13">
    <name type="scientific">Laodelphax striatellus</name>
    <name type="common">Small brown planthopper</name>
    <name type="synonym">Delphax striatella</name>
    <dbReference type="NCBI Taxonomy" id="195883"/>
    <lineage>
        <taxon>Eukaryota</taxon>
        <taxon>Metazoa</taxon>
        <taxon>Ecdysozoa</taxon>
        <taxon>Arthropoda</taxon>
        <taxon>Hexapoda</taxon>
        <taxon>Insecta</taxon>
        <taxon>Pterygota</taxon>
        <taxon>Neoptera</taxon>
        <taxon>Paraneoptera</taxon>
        <taxon>Hemiptera</taxon>
        <taxon>Auchenorrhyncha</taxon>
        <taxon>Fulgoroidea</taxon>
        <taxon>Delphacidae</taxon>
        <taxon>Criomorphinae</taxon>
        <taxon>Laodelphax</taxon>
    </lineage>
</organism>
<keyword evidence="4 9" id="KW-0812">Transmembrane</keyword>
<sequence length="274" mass="31433">MNAFLICVVNFIITTLSLALVHEKVPDRASYGPLPDTFLDNVPVVEWALDASEVLIMLSTTVTYGVIIFHRHRWIVLRRVFLMLSILYLMRSITMYVTVLPMSSSTYYCSPKANITSISIIGKRVFQLISGFGLSINGKHTYCGDYIYSGHTVILVICYLIISEYSPKRCYLLHWASAITSLVGVILVLVARGHYTVDVLIAYFVTTRIFWIYHTLANHVQLKHPGSNNHLSRVWWYGLFQYFEANVGGPVPRQYDWPLPWPRRMLAKHPNRDS</sequence>
<dbReference type="GO" id="GO:0006686">
    <property type="term" value="P:sphingomyelin biosynthetic process"/>
    <property type="evidence" value="ECO:0007669"/>
    <property type="project" value="TreeGrafter"/>
</dbReference>
<dbReference type="EMBL" id="QKKF02008493">
    <property type="protein sequence ID" value="RZF45681.1"/>
    <property type="molecule type" value="Genomic_DNA"/>
</dbReference>
<dbReference type="GO" id="GO:0047493">
    <property type="term" value="F:ceramide cholinephosphotransferase activity"/>
    <property type="evidence" value="ECO:0007669"/>
    <property type="project" value="TreeGrafter"/>
</dbReference>
<dbReference type="PANTHER" id="PTHR21290">
    <property type="entry name" value="SPHINGOMYELIN SYNTHETASE"/>
    <property type="match status" value="1"/>
</dbReference>
<feature type="transmembrane region" description="Helical" evidence="9">
    <location>
        <begin position="195"/>
        <end position="213"/>
    </location>
</feature>
<comment type="subcellular location">
    <subcellularLocation>
        <location evidence="1">Membrane</location>
        <topology evidence="1">Multi-pass membrane protein</topology>
    </subcellularLocation>
</comment>
<dbReference type="GO" id="GO:0033188">
    <property type="term" value="F:sphingomyelin synthase activity"/>
    <property type="evidence" value="ECO:0007669"/>
    <property type="project" value="TreeGrafter"/>
</dbReference>
<evidence type="ECO:0000256" key="4">
    <source>
        <dbReference type="ARBA" id="ARBA00022692"/>
    </source>
</evidence>
<name>A0A482XK73_LAOST</name>
<dbReference type="InParanoid" id="A0A482XK73"/>
<protein>
    <recommendedName>
        <fullName evidence="11">Sphingomyelin synthase-like domain-containing protein</fullName>
    </recommendedName>
</protein>
<dbReference type="GO" id="GO:0000139">
    <property type="term" value="C:Golgi membrane"/>
    <property type="evidence" value="ECO:0007669"/>
    <property type="project" value="TreeGrafter"/>
</dbReference>
<gene>
    <name evidence="12" type="ORF">LSTR_LSTR015687</name>
</gene>
<proteinExistence type="inferred from homology"/>
<dbReference type="InterPro" id="IPR025749">
    <property type="entry name" value="Sphingomyelin_synth-like_dom"/>
</dbReference>
<dbReference type="Pfam" id="PF14360">
    <property type="entry name" value="PAP2_C"/>
    <property type="match status" value="1"/>
</dbReference>
<keyword evidence="3" id="KW-0808">Transferase</keyword>
<comment type="caution">
    <text evidence="12">The sequence shown here is derived from an EMBL/GenBank/DDBJ whole genome shotgun (WGS) entry which is preliminary data.</text>
</comment>
<dbReference type="STRING" id="195883.A0A482XK73"/>
<evidence type="ECO:0000256" key="2">
    <source>
        <dbReference type="ARBA" id="ARBA00005441"/>
    </source>
</evidence>
<evidence type="ECO:0000259" key="11">
    <source>
        <dbReference type="Pfam" id="PF14360"/>
    </source>
</evidence>
<evidence type="ECO:0000256" key="7">
    <source>
        <dbReference type="ARBA" id="ARBA00023098"/>
    </source>
</evidence>
<dbReference type="GO" id="GO:0046513">
    <property type="term" value="P:ceramide biosynthetic process"/>
    <property type="evidence" value="ECO:0007669"/>
    <property type="project" value="TreeGrafter"/>
</dbReference>
<feature type="signal peptide" evidence="10">
    <location>
        <begin position="1"/>
        <end position="19"/>
    </location>
</feature>
<evidence type="ECO:0000313" key="12">
    <source>
        <dbReference type="EMBL" id="RZF45681.1"/>
    </source>
</evidence>
<feature type="transmembrane region" description="Helical" evidence="9">
    <location>
        <begin position="81"/>
        <end position="102"/>
    </location>
</feature>
<feature type="domain" description="Sphingomyelin synthase-like" evidence="11">
    <location>
        <begin position="143"/>
        <end position="215"/>
    </location>
</feature>
<feature type="chain" id="PRO_5019830451" description="Sphingomyelin synthase-like domain-containing protein" evidence="10">
    <location>
        <begin position="20"/>
        <end position="274"/>
    </location>
</feature>
<evidence type="ECO:0000256" key="9">
    <source>
        <dbReference type="SAM" id="Phobius"/>
    </source>
</evidence>
<feature type="transmembrane region" description="Helical" evidence="9">
    <location>
        <begin position="170"/>
        <end position="189"/>
    </location>
</feature>
<feature type="transmembrane region" description="Helical" evidence="9">
    <location>
        <begin position="146"/>
        <end position="163"/>
    </location>
</feature>
<keyword evidence="8 9" id="KW-0472">Membrane</keyword>
<dbReference type="InterPro" id="IPR045221">
    <property type="entry name" value="Sphingomyelin_synth-like"/>
</dbReference>
<evidence type="ECO:0000256" key="8">
    <source>
        <dbReference type="ARBA" id="ARBA00023136"/>
    </source>
</evidence>
<dbReference type="GO" id="GO:0005886">
    <property type="term" value="C:plasma membrane"/>
    <property type="evidence" value="ECO:0007669"/>
    <property type="project" value="TreeGrafter"/>
</dbReference>
<dbReference type="OrthoDB" id="422827at2759"/>
<accession>A0A482XK73</accession>
<dbReference type="GO" id="GO:0005789">
    <property type="term" value="C:endoplasmic reticulum membrane"/>
    <property type="evidence" value="ECO:0007669"/>
    <property type="project" value="TreeGrafter"/>
</dbReference>
<evidence type="ECO:0000256" key="6">
    <source>
        <dbReference type="ARBA" id="ARBA00022989"/>
    </source>
</evidence>
<keyword evidence="6 9" id="KW-1133">Transmembrane helix</keyword>
<evidence type="ECO:0000256" key="10">
    <source>
        <dbReference type="SAM" id="SignalP"/>
    </source>
</evidence>
<evidence type="ECO:0000256" key="5">
    <source>
        <dbReference type="ARBA" id="ARBA00022919"/>
    </source>
</evidence>